<name>A0A830GSC4_9CREN</name>
<protein>
    <submittedName>
        <fullName evidence="2">Uncharacterized protein</fullName>
    </submittedName>
</protein>
<proteinExistence type="predicted"/>
<accession>A0A830GSC4</accession>
<dbReference type="EMBL" id="BMNL01000001">
    <property type="protein sequence ID" value="GGP19615.1"/>
    <property type="molecule type" value="Genomic_DNA"/>
</dbReference>
<keyword evidence="1" id="KW-0812">Transmembrane</keyword>
<evidence type="ECO:0000313" key="2">
    <source>
        <dbReference type="EMBL" id="GGP19615.1"/>
    </source>
</evidence>
<sequence>MNSTELARLMGIMVALVVMSMAWMARAASQTGPPHQVDGATAIADYYVINPYSNGTRMSAGNETLINVQSIAYPGNHTIYMASLLNSSGWLDGYAVYIPNLRGAVLMVKAPSIEPGLPYLLVVYEANSTSTYLGYAWLPGGEALSLINDGSAWTRAVTMLPLSDYARGNVKVRVMLPSGPAGNGTVCAIPPMELIPMPPIEGLSLPTQQCSDVSSGAAIIDGIPLIPYVMIYSYSVNVDQLLGVSGTNESSIYNETIHVLGVDVNVTVRKIVYYESSPGVIEATGRGLFVPGQAAEINASIIEYPAPLPPYMIYAPAAVVEPINKYETPSALNESSAARPRGYFNYGYAAAMVVIAIAVGTAAAVAVGRRVDSINGEGQ</sequence>
<comment type="caution">
    <text evidence="2">The sequence shown here is derived from an EMBL/GenBank/DDBJ whole genome shotgun (WGS) entry which is preliminary data.</text>
</comment>
<reference evidence="2" key="1">
    <citation type="journal article" date="2014" name="Int. J. Syst. Evol. Microbiol.">
        <title>Complete genome sequence of Corynebacterium casei LMG S-19264T (=DSM 44701T), isolated from a smear-ripened cheese.</title>
        <authorList>
            <consortium name="US DOE Joint Genome Institute (JGI-PGF)"/>
            <person name="Walter F."/>
            <person name="Albersmeier A."/>
            <person name="Kalinowski J."/>
            <person name="Ruckert C."/>
        </authorList>
    </citation>
    <scope>NUCLEOTIDE SEQUENCE</scope>
    <source>
        <strain evidence="2">JCM 10088</strain>
    </source>
</reference>
<dbReference type="AlphaFoldDB" id="A0A830GSC4"/>
<reference evidence="2" key="2">
    <citation type="submission" date="2020-09" db="EMBL/GenBank/DDBJ databases">
        <authorList>
            <person name="Sun Q."/>
            <person name="Ohkuma M."/>
        </authorList>
    </citation>
    <scope>NUCLEOTIDE SEQUENCE</scope>
    <source>
        <strain evidence="2">JCM 10088</strain>
    </source>
</reference>
<dbReference type="RefSeq" id="WP_188595786.1">
    <property type="nucleotide sequence ID" value="NZ_BMNL01000001.1"/>
</dbReference>
<evidence type="ECO:0000256" key="1">
    <source>
        <dbReference type="SAM" id="Phobius"/>
    </source>
</evidence>
<dbReference type="Proteomes" id="UP000610960">
    <property type="component" value="Unassembled WGS sequence"/>
</dbReference>
<keyword evidence="3" id="KW-1185">Reference proteome</keyword>
<keyword evidence="1" id="KW-1133">Transmembrane helix</keyword>
<evidence type="ECO:0000313" key="3">
    <source>
        <dbReference type="Proteomes" id="UP000610960"/>
    </source>
</evidence>
<feature type="transmembrane region" description="Helical" evidence="1">
    <location>
        <begin position="346"/>
        <end position="367"/>
    </location>
</feature>
<organism evidence="2 3">
    <name type="scientific">Thermocladium modestius</name>
    <dbReference type="NCBI Taxonomy" id="62609"/>
    <lineage>
        <taxon>Archaea</taxon>
        <taxon>Thermoproteota</taxon>
        <taxon>Thermoprotei</taxon>
        <taxon>Thermoproteales</taxon>
        <taxon>Thermoproteaceae</taxon>
        <taxon>Thermocladium</taxon>
    </lineage>
</organism>
<keyword evidence="1" id="KW-0472">Membrane</keyword>
<gene>
    <name evidence="2" type="ORF">GCM10007981_04010</name>
</gene>